<dbReference type="AlphaFoldDB" id="A0ABD5YYQ6"/>
<evidence type="ECO:0000256" key="6">
    <source>
        <dbReference type="ARBA" id="ARBA00022679"/>
    </source>
</evidence>
<comment type="pathway">
    <text evidence="8">Purine metabolism.</text>
</comment>
<name>A0ABD5YYQ6_9EURY</name>
<organism evidence="9 10">
    <name type="scientific">Halospeciosus flavus</name>
    <dbReference type="NCBI Taxonomy" id="3032283"/>
    <lineage>
        <taxon>Archaea</taxon>
        <taxon>Methanobacteriati</taxon>
        <taxon>Methanobacteriota</taxon>
        <taxon>Stenosarchaea group</taxon>
        <taxon>Halobacteria</taxon>
        <taxon>Halobacteriales</taxon>
        <taxon>Halobacteriaceae</taxon>
        <taxon>Halospeciosus</taxon>
    </lineage>
</organism>
<keyword evidence="4" id="KW-0963">Cytoplasm</keyword>
<evidence type="ECO:0000313" key="9">
    <source>
        <dbReference type="EMBL" id="MFC7198191.1"/>
    </source>
</evidence>
<evidence type="ECO:0000256" key="7">
    <source>
        <dbReference type="ARBA" id="ARBA00022726"/>
    </source>
</evidence>
<protein>
    <submittedName>
        <fullName evidence="9">Phosphoribosyltransferase family protein</fullName>
    </submittedName>
</protein>
<dbReference type="GO" id="GO:0006166">
    <property type="term" value="P:purine ribonucleoside salvage"/>
    <property type="evidence" value="ECO:0007669"/>
    <property type="project" value="UniProtKB-KW"/>
</dbReference>
<evidence type="ECO:0000313" key="10">
    <source>
        <dbReference type="Proteomes" id="UP001596447"/>
    </source>
</evidence>
<gene>
    <name evidence="9" type="ORF">ACFQJ9_01570</name>
</gene>
<evidence type="ECO:0000256" key="2">
    <source>
        <dbReference type="ARBA" id="ARBA00008391"/>
    </source>
</evidence>
<comment type="similarity">
    <text evidence="2">Belongs to the purine/pyrimidine phosphoribosyltransferase family.</text>
</comment>
<dbReference type="Proteomes" id="UP001596447">
    <property type="component" value="Unassembled WGS sequence"/>
</dbReference>
<dbReference type="EMBL" id="JBHTAR010000003">
    <property type="protein sequence ID" value="MFC7198191.1"/>
    <property type="molecule type" value="Genomic_DNA"/>
</dbReference>
<keyword evidence="10" id="KW-1185">Reference proteome</keyword>
<evidence type="ECO:0000256" key="4">
    <source>
        <dbReference type="ARBA" id="ARBA00022490"/>
    </source>
</evidence>
<dbReference type="InterPro" id="IPR000836">
    <property type="entry name" value="PRTase_dom"/>
</dbReference>
<dbReference type="Gene3D" id="3.40.50.2020">
    <property type="match status" value="1"/>
</dbReference>
<evidence type="ECO:0000256" key="5">
    <source>
        <dbReference type="ARBA" id="ARBA00022676"/>
    </source>
</evidence>
<keyword evidence="5 9" id="KW-0328">Glycosyltransferase</keyword>
<reference evidence="9 10" key="1">
    <citation type="journal article" date="2019" name="Int. J. Syst. Evol. Microbiol.">
        <title>The Global Catalogue of Microorganisms (GCM) 10K type strain sequencing project: providing services to taxonomists for standard genome sequencing and annotation.</title>
        <authorList>
            <consortium name="The Broad Institute Genomics Platform"/>
            <consortium name="The Broad Institute Genome Sequencing Center for Infectious Disease"/>
            <person name="Wu L."/>
            <person name="Ma J."/>
        </authorList>
    </citation>
    <scope>NUCLEOTIDE SEQUENCE [LARGE SCALE GENOMIC DNA]</scope>
    <source>
        <strain evidence="9 10">XZGYJ-43</strain>
    </source>
</reference>
<comment type="subunit">
    <text evidence="3">Homodimer.</text>
</comment>
<dbReference type="InterPro" id="IPR029057">
    <property type="entry name" value="PRTase-like"/>
</dbReference>
<dbReference type="RefSeq" id="WP_279530147.1">
    <property type="nucleotide sequence ID" value="NZ_CP122313.1"/>
</dbReference>
<sequence length="174" mass="19586">MEWSEYRNRIESPEDEYRTNVPALFADPDTFDAFVNDLATELDPSAFDYVARIDAMGFIPGTALARRFGVGFIAVRKDEKLPIREEHRVADTLVDYTGKEKMLEVDTRQVPTDDPILLVDDWMETASQVGTAIDLLERAGGTVGGIALLAAEENETTRRLNDEYGVYSVKSFRE</sequence>
<dbReference type="GO" id="GO:0016757">
    <property type="term" value="F:glycosyltransferase activity"/>
    <property type="evidence" value="ECO:0007669"/>
    <property type="project" value="UniProtKB-KW"/>
</dbReference>
<keyword evidence="6" id="KW-0808">Transferase</keyword>
<accession>A0ABD5YYQ6</accession>
<evidence type="ECO:0000256" key="3">
    <source>
        <dbReference type="ARBA" id="ARBA00011738"/>
    </source>
</evidence>
<comment type="subcellular location">
    <subcellularLocation>
        <location evidence="1">Cytoplasm</location>
    </subcellularLocation>
</comment>
<comment type="caution">
    <text evidence="9">The sequence shown here is derived from an EMBL/GenBank/DDBJ whole genome shotgun (WGS) entry which is preliminary data.</text>
</comment>
<dbReference type="InterPro" id="IPR050120">
    <property type="entry name" value="Adenine_PRTase"/>
</dbReference>
<proteinExistence type="inferred from homology"/>
<keyword evidence="7" id="KW-0660">Purine salvage</keyword>
<evidence type="ECO:0000256" key="1">
    <source>
        <dbReference type="ARBA" id="ARBA00004496"/>
    </source>
</evidence>
<dbReference type="CDD" id="cd06223">
    <property type="entry name" value="PRTases_typeI"/>
    <property type="match status" value="1"/>
</dbReference>
<dbReference type="GO" id="GO:0005737">
    <property type="term" value="C:cytoplasm"/>
    <property type="evidence" value="ECO:0007669"/>
    <property type="project" value="UniProtKB-SubCell"/>
</dbReference>
<evidence type="ECO:0000256" key="8">
    <source>
        <dbReference type="ARBA" id="ARBA00025704"/>
    </source>
</evidence>
<dbReference type="SUPFAM" id="SSF53271">
    <property type="entry name" value="PRTase-like"/>
    <property type="match status" value="1"/>
</dbReference>
<dbReference type="PANTHER" id="PTHR11776:SF7">
    <property type="entry name" value="PHOSPHORIBOSYLTRANSFERASE DOMAIN-CONTAINING PROTEIN"/>
    <property type="match status" value="1"/>
</dbReference>
<dbReference type="PANTHER" id="PTHR11776">
    <property type="entry name" value="ADENINE PHOSPHORIBOSYLTRANSFERASE"/>
    <property type="match status" value="1"/>
</dbReference>